<protein>
    <recommendedName>
        <fullName evidence="7">ATP-dependent helicase</fullName>
    </recommendedName>
</protein>
<proteinExistence type="predicted"/>
<dbReference type="SMART" id="SM00490">
    <property type="entry name" value="HELICc"/>
    <property type="match status" value="1"/>
</dbReference>
<feature type="region of interest" description="Disordered" evidence="2">
    <location>
        <begin position="146"/>
        <end position="171"/>
    </location>
</feature>
<dbReference type="InterPro" id="IPR049730">
    <property type="entry name" value="SNF2/RAD54-like_C"/>
</dbReference>
<dbReference type="CDD" id="cd18793">
    <property type="entry name" value="SF2_C_SNF"/>
    <property type="match status" value="1"/>
</dbReference>
<dbReference type="Pfam" id="PF00271">
    <property type="entry name" value="Helicase_C"/>
    <property type="match status" value="1"/>
</dbReference>
<feature type="region of interest" description="Disordered" evidence="2">
    <location>
        <begin position="398"/>
        <end position="423"/>
    </location>
</feature>
<keyword evidence="6" id="KW-1185">Reference proteome</keyword>
<dbReference type="InterPro" id="IPR014001">
    <property type="entry name" value="Helicase_ATP-bd"/>
</dbReference>
<evidence type="ECO:0000256" key="2">
    <source>
        <dbReference type="SAM" id="MobiDB-lite"/>
    </source>
</evidence>
<feature type="compositionally biased region" description="Low complexity" evidence="2">
    <location>
        <begin position="402"/>
        <end position="416"/>
    </location>
</feature>
<dbReference type="STRING" id="431595.K3WMP5"/>
<feature type="compositionally biased region" description="Acidic residues" evidence="2">
    <location>
        <begin position="247"/>
        <end position="260"/>
    </location>
</feature>
<dbReference type="Pfam" id="PF00176">
    <property type="entry name" value="SNF2-rel_dom"/>
    <property type="match status" value="1"/>
</dbReference>
<dbReference type="CDD" id="cd17919">
    <property type="entry name" value="DEXHc_Snf"/>
    <property type="match status" value="1"/>
</dbReference>
<dbReference type="PROSITE" id="PS51194">
    <property type="entry name" value="HELICASE_CTER"/>
    <property type="match status" value="1"/>
</dbReference>
<evidence type="ECO:0000256" key="1">
    <source>
        <dbReference type="ARBA" id="ARBA00022801"/>
    </source>
</evidence>
<feature type="compositionally biased region" description="Basic and acidic residues" evidence="2">
    <location>
        <begin position="306"/>
        <end position="319"/>
    </location>
</feature>
<reference evidence="6" key="1">
    <citation type="journal article" date="2010" name="Genome Biol.">
        <title>Genome sequence of the necrotrophic plant pathogen Pythium ultimum reveals original pathogenicity mechanisms and effector repertoire.</title>
        <authorList>
            <person name="Levesque C.A."/>
            <person name="Brouwer H."/>
            <person name="Cano L."/>
            <person name="Hamilton J.P."/>
            <person name="Holt C."/>
            <person name="Huitema E."/>
            <person name="Raffaele S."/>
            <person name="Robideau G.P."/>
            <person name="Thines M."/>
            <person name="Win J."/>
            <person name="Zerillo M.M."/>
            <person name="Beakes G.W."/>
            <person name="Boore J.L."/>
            <person name="Busam D."/>
            <person name="Dumas B."/>
            <person name="Ferriera S."/>
            <person name="Fuerstenberg S.I."/>
            <person name="Gachon C.M."/>
            <person name="Gaulin E."/>
            <person name="Govers F."/>
            <person name="Grenville-Briggs L."/>
            <person name="Horner N."/>
            <person name="Hostetler J."/>
            <person name="Jiang R.H."/>
            <person name="Johnson J."/>
            <person name="Krajaejun T."/>
            <person name="Lin H."/>
            <person name="Meijer H.J."/>
            <person name="Moore B."/>
            <person name="Morris P."/>
            <person name="Phuntmart V."/>
            <person name="Puiu D."/>
            <person name="Shetty J."/>
            <person name="Stajich J.E."/>
            <person name="Tripathy S."/>
            <person name="Wawra S."/>
            <person name="van West P."/>
            <person name="Whitty B.R."/>
            <person name="Coutinho P.M."/>
            <person name="Henrissat B."/>
            <person name="Martin F."/>
            <person name="Thomas P.D."/>
            <person name="Tyler B.M."/>
            <person name="De Vries R.P."/>
            <person name="Kamoun S."/>
            <person name="Yandell M."/>
            <person name="Tisserat N."/>
            <person name="Buell C.R."/>
        </authorList>
    </citation>
    <scope>NUCLEOTIDE SEQUENCE</scope>
    <source>
        <strain evidence="6">DAOM:BR144</strain>
    </source>
</reference>
<dbReference type="GO" id="GO:0005524">
    <property type="term" value="F:ATP binding"/>
    <property type="evidence" value="ECO:0007669"/>
    <property type="project" value="InterPro"/>
</dbReference>
<dbReference type="VEuPathDB" id="FungiDB:PYU1_G006225"/>
<feature type="compositionally biased region" description="Basic and acidic residues" evidence="2">
    <location>
        <begin position="370"/>
        <end position="384"/>
    </location>
</feature>
<dbReference type="AlphaFoldDB" id="K3WMP5"/>
<dbReference type="InParanoid" id="K3WMP5"/>
<dbReference type="eggNOG" id="KOG0389">
    <property type="taxonomic scope" value="Eukaryota"/>
</dbReference>
<dbReference type="SMART" id="SM00487">
    <property type="entry name" value="DEXDc"/>
    <property type="match status" value="1"/>
</dbReference>
<evidence type="ECO:0000313" key="5">
    <source>
        <dbReference type="EnsemblProtists" id="PYU1_T006237"/>
    </source>
</evidence>
<keyword evidence="1" id="KW-0378">Hydrolase</keyword>
<evidence type="ECO:0000259" key="3">
    <source>
        <dbReference type="PROSITE" id="PS51192"/>
    </source>
</evidence>
<feature type="region of interest" description="Disordered" evidence="2">
    <location>
        <begin position="219"/>
        <end position="384"/>
    </location>
</feature>
<evidence type="ECO:0000259" key="4">
    <source>
        <dbReference type="PROSITE" id="PS51194"/>
    </source>
</evidence>
<reference evidence="6" key="2">
    <citation type="submission" date="2010-04" db="EMBL/GenBank/DDBJ databases">
        <authorList>
            <person name="Buell R."/>
            <person name="Hamilton J."/>
            <person name="Hostetler J."/>
        </authorList>
    </citation>
    <scope>NUCLEOTIDE SEQUENCE [LARGE SCALE GENOMIC DNA]</scope>
    <source>
        <strain evidence="6">DAOM:BR144</strain>
    </source>
</reference>
<reference evidence="5" key="3">
    <citation type="submission" date="2015-02" db="UniProtKB">
        <authorList>
            <consortium name="EnsemblProtists"/>
        </authorList>
    </citation>
    <scope>IDENTIFICATION</scope>
    <source>
        <strain evidence="5">DAOM BR144</strain>
    </source>
</reference>
<dbReference type="EMBL" id="GL376625">
    <property type="status" value="NOT_ANNOTATED_CDS"/>
    <property type="molecule type" value="Genomic_DNA"/>
</dbReference>
<dbReference type="FunFam" id="3.40.50.300:FF:001497">
    <property type="entry name" value="SNF2 family DNA-dependent ATPase"/>
    <property type="match status" value="1"/>
</dbReference>
<evidence type="ECO:0008006" key="7">
    <source>
        <dbReference type="Google" id="ProtNLM"/>
    </source>
</evidence>
<name>K3WMP5_GLOUD</name>
<dbReference type="GO" id="GO:0016787">
    <property type="term" value="F:hydrolase activity"/>
    <property type="evidence" value="ECO:0007669"/>
    <property type="project" value="UniProtKB-KW"/>
</dbReference>
<feature type="domain" description="Helicase C-terminal" evidence="4">
    <location>
        <begin position="861"/>
        <end position="1016"/>
    </location>
</feature>
<dbReference type="EnsemblProtists" id="PYU1_T006237">
    <property type="protein sequence ID" value="PYU1_T006237"/>
    <property type="gene ID" value="PYU1_G006225"/>
</dbReference>
<organism evidence="5 6">
    <name type="scientific">Globisporangium ultimum (strain ATCC 200006 / CBS 805.95 / DAOM BR144)</name>
    <name type="common">Pythium ultimum</name>
    <dbReference type="NCBI Taxonomy" id="431595"/>
    <lineage>
        <taxon>Eukaryota</taxon>
        <taxon>Sar</taxon>
        <taxon>Stramenopiles</taxon>
        <taxon>Oomycota</taxon>
        <taxon>Peronosporomycetes</taxon>
        <taxon>Pythiales</taxon>
        <taxon>Pythiaceae</taxon>
        <taxon>Globisporangium</taxon>
    </lineage>
</organism>
<dbReference type="PROSITE" id="PS51192">
    <property type="entry name" value="HELICASE_ATP_BIND_1"/>
    <property type="match status" value="1"/>
</dbReference>
<dbReference type="InterPro" id="IPR027417">
    <property type="entry name" value="P-loop_NTPase"/>
</dbReference>
<dbReference type="SUPFAM" id="SSF52540">
    <property type="entry name" value="P-loop containing nucleoside triphosphate hydrolases"/>
    <property type="match status" value="2"/>
</dbReference>
<dbReference type="Gene3D" id="3.40.50.300">
    <property type="entry name" value="P-loop containing nucleotide triphosphate hydrolases"/>
    <property type="match status" value="1"/>
</dbReference>
<sequence length="1042" mass="115132">MALGVKESVSGKRFALAASGDEVRVCGGKGAVYISGPKVALRCCGKTSIVATKKMKQSVLRQGDVTLLELRDVFYANGTLTKYEIIDIDGAAANKVSLSAASGPVLGPSFGKPAAAATAAARVAKAPPAQVNGAATKHVSAYFAKPADASSAQKGPQKVQQPPPAKADPPATVISLLSPVKQVGPKDVSELSAARTSEDVQTSATKKRMASIAIVDDDFSNDSDVGEEEEIAPTKPRVKKTRVIIESDGDDDEEEEDAGDDDKAVDVTMESNVESPMEDDVFVHELKLKKEKDGVTPKAANWMAEFGRKQREKQREKQRSSSSKSSSSPSDGWHSISDLKEKRKQPKPATQKARRDKFQARDDGEDDSEEDHHTRTHDEVGQLLRDCERIAEKLRKSIKSWSGGPAASSSPSAASANDDGAEDEDHVSIAAINSTDGSAGGRRVVTQDDIPNICETLVLNPYQVVGVNWLLLLCENSVSGVLADEMGLGKTVQTISFLLLLDHLSKTKQSRVCGGPHLVVVPASVLNNWKREFAWIAPTLRIVVYHGAKEDRLNIQESLASDEFDVLLTTYTYFERDSCQDDRNFLRNFHFGYMILDEGHSIKNSKTSRFKRISAMRSRNRLVLSGTPIQNNLNELLALLSFLMPRMFDHGSDELLMFFDGNEQKKSAKVRKILAPFILRREKKYVLSQLVPKTVHVEMLRPGETQLKVYTDLIESVIKQKESEAARKLEEKERRKNSKTKFDRQVQILLGLSDTSAAKSKGGNDAANDSAIFTQLRKAANHPVLLRNHYVSDEVLSTMSRCLHRADAFGSQCSISMVRKELESYSDFELHDLCVQYAGNEELRKLQLPMETLLASAKFDYLRGLLPKLKAEGHRVLIFSQWTKLLDLLEVLMSHMEYRYMRLDGSTDVQERQGMIDTYNDDKGIFVFLLSTRAGGLGINLTAADTVILHDLDFNPTNDEQACDRCHRIGQTKPVSIYKLVSENTVDHDIFKLGEVKTQLNHAVLGKLNAHSDKSEKGSKKSSDTVTVEMMLSSVISNYKKQ</sequence>
<dbReference type="InterPro" id="IPR038718">
    <property type="entry name" value="SNF2-like_sf"/>
</dbReference>
<dbReference type="OMA" id="STRNCES"/>
<dbReference type="Gene3D" id="3.40.50.10810">
    <property type="entry name" value="Tandem AAA-ATPase domain"/>
    <property type="match status" value="1"/>
</dbReference>
<dbReference type="InterPro" id="IPR000330">
    <property type="entry name" value="SNF2_N"/>
</dbReference>
<feature type="domain" description="Helicase ATP-binding" evidence="3">
    <location>
        <begin position="471"/>
        <end position="646"/>
    </location>
</feature>
<evidence type="ECO:0000313" key="6">
    <source>
        <dbReference type="Proteomes" id="UP000019132"/>
    </source>
</evidence>
<feature type="compositionally biased region" description="Acidic residues" evidence="2">
    <location>
        <begin position="219"/>
        <end position="231"/>
    </location>
</feature>
<dbReference type="InterPro" id="IPR001650">
    <property type="entry name" value="Helicase_C-like"/>
</dbReference>
<dbReference type="HOGENOM" id="CLU_000315_16_6_1"/>
<feature type="compositionally biased region" description="Basic and acidic residues" evidence="2">
    <location>
        <begin position="281"/>
        <end position="295"/>
    </location>
</feature>
<dbReference type="Proteomes" id="UP000019132">
    <property type="component" value="Unassembled WGS sequence"/>
</dbReference>
<accession>K3WMP5</accession>
<dbReference type="PANTHER" id="PTHR10799">
    <property type="entry name" value="SNF2/RAD54 HELICASE FAMILY"/>
    <property type="match status" value="1"/>
</dbReference>